<protein>
    <submittedName>
        <fullName evidence="1">Uncharacterized protein</fullName>
    </submittedName>
</protein>
<comment type="caution">
    <text evidence="1">The sequence shown here is derived from an EMBL/GenBank/DDBJ whole genome shotgun (WGS) entry which is preliminary data.</text>
</comment>
<evidence type="ECO:0000313" key="1">
    <source>
        <dbReference type="EMBL" id="OAM91879.1"/>
    </source>
</evidence>
<dbReference type="STRING" id="1184151.AW736_26225"/>
<dbReference type="RefSeq" id="WP_068773245.1">
    <property type="nucleotide sequence ID" value="NZ_KV441849.1"/>
</dbReference>
<keyword evidence="2" id="KW-1185">Reference proteome</keyword>
<name>A0A178IR46_9BACT</name>
<dbReference type="EMBL" id="LRRQ01000003">
    <property type="protein sequence ID" value="OAM91879.1"/>
    <property type="molecule type" value="Genomic_DNA"/>
</dbReference>
<dbReference type="AlphaFoldDB" id="A0A178IR46"/>
<reference evidence="1 2" key="1">
    <citation type="submission" date="2016-01" db="EMBL/GenBank/DDBJ databases">
        <title>High potential of lignocellulose degradation of a new Verrucomicrobia species.</title>
        <authorList>
            <person name="Wang Y."/>
            <person name="Shi Y."/>
            <person name="Qiu Z."/>
            <person name="Liu S."/>
            <person name="Yang H."/>
        </authorList>
    </citation>
    <scope>NUCLEOTIDE SEQUENCE [LARGE SCALE GENOMIC DNA]</scope>
    <source>
        <strain evidence="1 2">TSB47</strain>
    </source>
</reference>
<sequence length="177" mass="19984">MNAAPKKSAIVFLSVAIFAVIAINAVRIVYPPSRAVNSAKISQLQREQQELSRYNSDNLRSIEQRVSDLKRQLWTDSAFAVWKKNNLPDGWIAQELSPADAREVRARRFAIQRPNATSQHWDEILNVLRASESNRCINVQTVSLATRGGYSGSREFAQCTIFATFFFSTSDFKTTQP</sequence>
<gene>
    <name evidence="1" type="ORF">AW736_26225</name>
</gene>
<dbReference type="Proteomes" id="UP000078486">
    <property type="component" value="Unassembled WGS sequence"/>
</dbReference>
<proteinExistence type="predicted"/>
<organism evidence="1 2">
    <name type="scientific">Termitidicoccus mucosus</name>
    <dbReference type="NCBI Taxonomy" id="1184151"/>
    <lineage>
        <taxon>Bacteria</taxon>
        <taxon>Pseudomonadati</taxon>
        <taxon>Verrucomicrobiota</taxon>
        <taxon>Opitutia</taxon>
        <taxon>Opitutales</taxon>
        <taxon>Opitutaceae</taxon>
        <taxon>Termitidicoccus</taxon>
    </lineage>
</organism>
<evidence type="ECO:0000313" key="2">
    <source>
        <dbReference type="Proteomes" id="UP000078486"/>
    </source>
</evidence>
<accession>A0A178IR46</accession>